<name>A0A1E3VZ31_9HYPH</name>
<evidence type="ECO:0000256" key="3">
    <source>
        <dbReference type="ARBA" id="ARBA00022679"/>
    </source>
</evidence>
<sequence length="457" mass="50307">MIIGAVNLLAAATAGAVWILNTRSATRVEIEASLEVAQHFATTTIRDLASQGRMEWLSERLPQELRSLRHVRILLMADGKLTMLSPRSSSGEEYESRWAPKWFAALVGPTLSGRSIRVVSASRADPVIIIGEPADEIAEAWRDFSSLAIIWITLDALIVVILYIVLGRVLDPLASLARGMQSLKGGRYATRLKPSRVREIALITDRFNALAHSLDGAREENSQLYRQLITTQEKVRREIAHELHDEAGACLFGLSANASSIRSFANQLDETHSTEIGEHVGEILGNAERLKTMNRTILKQLRPGPLGQVQLAQLINELVSGLQRNHPDTQILATIGELASSYGEGVDLTLYRCIQEGITATIRTGKAQTVYLDVSERRLAGRGARKESRQILRLTLRCDGEGFRVSKPQDLTLATMAERVRALGGSYTFRNPPAKGTTIRIDIPIKRATAQRALALS</sequence>
<feature type="transmembrane region" description="Helical" evidence="6">
    <location>
        <begin position="148"/>
        <end position="170"/>
    </location>
</feature>
<comment type="caution">
    <text evidence="8">The sequence shown here is derived from an EMBL/GenBank/DDBJ whole genome shotgun (WGS) entry which is preliminary data.</text>
</comment>
<dbReference type="Proteomes" id="UP000094472">
    <property type="component" value="Unassembled WGS sequence"/>
</dbReference>
<dbReference type="InterPro" id="IPR003660">
    <property type="entry name" value="HAMP_dom"/>
</dbReference>
<gene>
    <name evidence="8" type="ORF">AUC69_09575</name>
</gene>
<keyword evidence="2" id="KW-0597">Phosphoprotein</keyword>
<dbReference type="PANTHER" id="PTHR24421:SF58">
    <property type="entry name" value="SIGNAL TRANSDUCTION HISTIDINE-PROTEIN KINASE_PHOSPHATASE UHPB"/>
    <property type="match status" value="1"/>
</dbReference>
<dbReference type="Pfam" id="PF07730">
    <property type="entry name" value="HisKA_3"/>
    <property type="match status" value="1"/>
</dbReference>
<dbReference type="CDD" id="cd06225">
    <property type="entry name" value="HAMP"/>
    <property type="match status" value="1"/>
</dbReference>
<keyword evidence="6" id="KW-1133">Transmembrane helix</keyword>
<dbReference type="SMART" id="SM00304">
    <property type="entry name" value="HAMP"/>
    <property type="match status" value="1"/>
</dbReference>
<dbReference type="OrthoDB" id="9778496at2"/>
<dbReference type="Gene3D" id="3.30.565.10">
    <property type="entry name" value="Histidine kinase-like ATPase, C-terminal domain"/>
    <property type="match status" value="1"/>
</dbReference>
<keyword evidence="9" id="KW-1185">Reference proteome</keyword>
<evidence type="ECO:0000313" key="8">
    <source>
        <dbReference type="EMBL" id="ODR98166.1"/>
    </source>
</evidence>
<dbReference type="PANTHER" id="PTHR24421">
    <property type="entry name" value="NITRATE/NITRITE SENSOR PROTEIN NARX-RELATED"/>
    <property type="match status" value="1"/>
</dbReference>
<dbReference type="InterPro" id="IPR036890">
    <property type="entry name" value="HATPase_C_sf"/>
</dbReference>
<comment type="subcellular location">
    <subcellularLocation>
        <location evidence="1">Membrane</location>
    </subcellularLocation>
</comment>
<reference evidence="8 9" key="1">
    <citation type="journal article" date="2016" name="Environ. Microbiol.">
        <title>New Methyloceanibacter diversity from North Sea sediments includes methanotroph containing solely the soluble methane monooxygenase.</title>
        <authorList>
            <person name="Vekeman B."/>
            <person name="Kerckhof F.M."/>
            <person name="Cremers G."/>
            <person name="de Vos P."/>
            <person name="Vandamme P."/>
            <person name="Boon N."/>
            <person name="Op den Camp H.J."/>
            <person name="Heylen K."/>
        </authorList>
    </citation>
    <scope>NUCLEOTIDE SEQUENCE [LARGE SCALE GENOMIC DNA]</scope>
    <source>
        <strain evidence="8 9">R-67175</strain>
    </source>
</reference>
<evidence type="ECO:0000256" key="5">
    <source>
        <dbReference type="ARBA" id="ARBA00023012"/>
    </source>
</evidence>
<keyword evidence="3" id="KW-0808">Transferase</keyword>
<evidence type="ECO:0000256" key="6">
    <source>
        <dbReference type="SAM" id="Phobius"/>
    </source>
</evidence>
<keyword evidence="6" id="KW-0812">Transmembrane</keyword>
<evidence type="ECO:0000313" key="9">
    <source>
        <dbReference type="Proteomes" id="UP000094472"/>
    </source>
</evidence>
<dbReference type="GO" id="GO:0046983">
    <property type="term" value="F:protein dimerization activity"/>
    <property type="evidence" value="ECO:0007669"/>
    <property type="project" value="InterPro"/>
</dbReference>
<evidence type="ECO:0000256" key="2">
    <source>
        <dbReference type="ARBA" id="ARBA00022553"/>
    </source>
</evidence>
<dbReference type="AlphaFoldDB" id="A0A1E3VZ31"/>
<dbReference type="GO" id="GO:0000155">
    <property type="term" value="F:phosphorelay sensor kinase activity"/>
    <property type="evidence" value="ECO:0007669"/>
    <property type="project" value="InterPro"/>
</dbReference>
<organism evidence="8 9">
    <name type="scientific">Methyloceanibacter superfactus</name>
    <dbReference type="NCBI Taxonomy" id="1774969"/>
    <lineage>
        <taxon>Bacteria</taxon>
        <taxon>Pseudomonadati</taxon>
        <taxon>Pseudomonadota</taxon>
        <taxon>Alphaproteobacteria</taxon>
        <taxon>Hyphomicrobiales</taxon>
        <taxon>Hyphomicrobiaceae</taxon>
        <taxon>Methyloceanibacter</taxon>
    </lineage>
</organism>
<evidence type="ECO:0000256" key="4">
    <source>
        <dbReference type="ARBA" id="ARBA00022777"/>
    </source>
</evidence>
<dbReference type="STRING" id="1774969.AUC69_09575"/>
<keyword evidence="4" id="KW-0418">Kinase</keyword>
<dbReference type="Gene3D" id="1.10.287.130">
    <property type="match status" value="1"/>
</dbReference>
<dbReference type="RefSeq" id="WP_069441388.1">
    <property type="nucleotide sequence ID" value="NZ_LPWF01000023.1"/>
</dbReference>
<protein>
    <recommendedName>
        <fullName evidence="7">HAMP domain-containing protein</fullName>
    </recommendedName>
</protein>
<dbReference type="InterPro" id="IPR050482">
    <property type="entry name" value="Sensor_HK_TwoCompSys"/>
</dbReference>
<evidence type="ECO:0000256" key="1">
    <source>
        <dbReference type="ARBA" id="ARBA00004370"/>
    </source>
</evidence>
<proteinExistence type="predicted"/>
<keyword evidence="6" id="KW-0472">Membrane</keyword>
<feature type="domain" description="HAMP" evidence="7">
    <location>
        <begin position="167"/>
        <end position="219"/>
    </location>
</feature>
<dbReference type="PROSITE" id="PS50885">
    <property type="entry name" value="HAMP"/>
    <property type="match status" value="1"/>
</dbReference>
<dbReference type="InterPro" id="IPR011712">
    <property type="entry name" value="Sig_transdc_His_kin_sub3_dim/P"/>
</dbReference>
<dbReference type="EMBL" id="LPWF01000023">
    <property type="protein sequence ID" value="ODR98166.1"/>
    <property type="molecule type" value="Genomic_DNA"/>
</dbReference>
<evidence type="ECO:0000259" key="7">
    <source>
        <dbReference type="PROSITE" id="PS50885"/>
    </source>
</evidence>
<dbReference type="GO" id="GO:0016020">
    <property type="term" value="C:membrane"/>
    <property type="evidence" value="ECO:0007669"/>
    <property type="project" value="UniProtKB-SubCell"/>
</dbReference>
<keyword evidence="5" id="KW-0902">Two-component regulatory system</keyword>
<accession>A0A1E3VZ31</accession>
<dbReference type="Pfam" id="PF00672">
    <property type="entry name" value="HAMP"/>
    <property type="match status" value="1"/>
</dbReference>